<keyword evidence="1" id="KW-1133">Transmembrane helix</keyword>
<evidence type="ECO:0000256" key="1">
    <source>
        <dbReference type="SAM" id="Phobius"/>
    </source>
</evidence>
<organism evidence="2 3">
    <name type="scientific">Tenacibaculum pelagium</name>
    <dbReference type="NCBI Taxonomy" id="2759527"/>
    <lineage>
        <taxon>Bacteria</taxon>
        <taxon>Pseudomonadati</taxon>
        <taxon>Bacteroidota</taxon>
        <taxon>Flavobacteriia</taxon>
        <taxon>Flavobacteriales</taxon>
        <taxon>Flavobacteriaceae</taxon>
        <taxon>Tenacibaculum</taxon>
    </lineage>
</organism>
<dbReference type="EMBL" id="JACGLS010000004">
    <property type="protein sequence ID" value="MBA6156697.1"/>
    <property type="molecule type" value="Genomic_DNA"/>
</dbReference>
<keyword evidence="1" id="KW-0812">Transmembrane</keyword>
<feature type="transmembrane region" description="Helical" evidence="1">
    <location>
        <begin position="84"/>
        <end position="105"/>
    </location>
</feature>
<evidence type="ECO:0000313" key="3">
    <source>
        <dbReference type="Proteomes" id="UP000563906"/>
    </source>
</evidence>
<feature type="transmembrane region" description="Helical" evidence="1">
    <location>
        <begin position="117"/>
        <end position="138"/>
    </location>
</feature>
<feature type="transmembrane region" description="Helical" evidence="1">
    <location>
        <begin position="212"/>
        <end position="231"/>
    </location>
</feature>
<dbReference type="RefSeq" id="WP_182125203.1">
    <property type="nucleotide sequence ID" value="NZ_JACGLS010000004.1"/>
</dbReference>
<evidence type="ECO:0000313" key="2">
    <source>
        <dbReference type="EMBL" id="MBA6156697.1"/>
    </source>
</evidence>
<gene>
    <name evidence="2" type="ORF">H3Z83_09245</name>
</gene>
<dbReference type="AlphaFoldDB" id="A0A839AQ41"/>
<dbReference type="Proteomes" id="UP000563906">
    <property type="component" value="Unassembled WGS sequence"/>
</dbReference>
<feature type="transmembrane region" description="Helical" evidence="1">
    <location>
        <begin position="58"/>
        <end position="77"/>
    </location>
</feature>
<proteinExistence type="predicted"/>
<keyword evidence="1" id="KW-0472">Membrane</keyword>
<accession>A0A839AQ41</accession>
<reference evidence="2 3" key="1">
    <citation type="submission" date="2020-07" db="EMBL/GenBank/DDBJ databases">
        <title>Bacterium isolated from marine sediment.</title>
        <authorList>
            <person name="Shang D."/>
            <person name="Du Z.-J."/>
        </authorList>
    </citation>
    <scope>NUCLEOTIDE SEQUENCE [LARGE SCALE GENOMIC DNA]</scope>
    <source>
        <strain evidence="2 3">S7007</strain>
    </source>
</reference>
<comment type="caution">
    <text evidence="2">The sequence shown here is derived from an EMBL/GenBank/DDBJ whole genome shotgun (WGS) entry which is preliminary data.</text>
</comment>
<feature type="transmembrane region" description="Helical" evidence="1">
    <location>
        <begin position="185"/>
        <end position="205"/>
    </location>
</feature>
<keyword evidence="3" id="KW-1185">Reference proteome</keyword>
<protein>
    <submittedName>
        <fullName evidence="2">Uncharacterized protein</fullName>
    </submittedName>
</protein>
<feature type="transmembrane region" description="Helical" evidence="1">
    <location>
        <begin position="159"/>
        <end position="179"/>
    </location>
</feature>
<name>A0A839AQ41_9FLAO</name>
<sequence length="232" mass="26849">MMLSIIGFFVGLYVYARRVVKNDIIKRKIDRVINGTNKALRLYKETKPKTTLKTLNKLSIKGILFSLILSTISLIFTFEIKNELLKFITPIFILSALLAFSISWIQKHKETRKNLFLNINMLSLLFAPSIVYYIGGYIPILNIDINRIFKPLNYLMEDVGVFNFQLIWILMLLVVFYIGAFVVAIPIYTVIYMLILVTALFIKLIEKYIDNNILDAIFGTLTLGILLYKIFL</sequence>